<organism evidence="2 3">
    <name type="scientific">Corynebacterium poyangense</name>
    <dbReference type="NCBI Taxonomy" id="2684405"/>
    <lineage>
        <taxon>Bacteria</taxon>
        <taxon>Bacillati</taxon>
        <taxon>Actinomycetota</taxon>
        <taxon>Actinomycetes</taxon>
        <taxon>Mycobacteriales</taxon>
        <taxon>Corynebacteriaceae</taxon>
        <taxon>Corynebacterium</taxon>
    </lineage>
</organism>
<dbReference type="AlphaFoldDB" id="A0A7H0SLJ8"/>
<dbReference type="InterPro" id="IPR037883">
    <property type="entry name" value="Knr4/Smi1-like_sf"/>
</dbReference>
<proteinExistence type="predicted"/>
<reference evidence="2 3" key="1">
    <citation type="submission" date="2019-12" db="EMBL/GenBank/DDBJ databases">
        <title>Corynebacterium sp. nov., isolated from feces of the Anser Albifrons in China.</title>
        <authorList>
            <person name="Liu Q."/>
        </authorList>
    </citation>
    <scope>NUCLEOTIDE SEQUENCE [LARGE SCALE GENOMIC DNA]</scope>
    <source>
        <strain evidence="2 3">4H37-19</strain>
    </source>
</reference>
<dbReference type="Gene3D" id="3.40.1580.10">
    <property type="entry name" value="SMI1/KNR4-like"/>
    <property type="match status" value="1"/>
</dbReference>
<dbReference type="RefSeq" id="WP_187974879.1">
    <property type="nucleotide sequence ID" value="NZ_CP046884.1"/>
</dbReference>
<dbReference type="Pfam" id="PF09346">
    <property type="entry name" value="SMI1_KNR4"/>
    <property type="match status" value="1"/>
</dbReference>
<evidence type="ECO:0000313" key="2">
    <source>
        <dbReference type="EMBL" id="QNQ89423.1"/>
    </source>
</evidence>
<feature type="domain" description="Knr4/Smi1-like" evidence="1">
    <location>
        <begin position="229"/>
        <end position="348"/>
    </location>
</feature>
<dbReference type="InterPro" id="IPR018958">
    <property type="entry name" value="Knr4/Smi1-like_dom"/>
</dbReference>
<evidence type="ECO:0000259" key="1">
    <source>
        <dbReference type="Pfam" id="PF09346"/>
    </source>
</evidence>
<gene>
    <name evidence="2" type="ORF">GP475_01350</name>
</gene>
<name>A0A7H0SLJ8_9CORY</name>
<dbReference type="EMBL" id="CP046884">
    <property type="protein sequence ID" value="QNQ89423.1"/>
    <property type="molecule type" value="Genomic_DNA"/>
</dbReference>
<sequence>MNDYNDPLLDDVAYWKNRVIEEKEPFIWMLKGIEQGPICPEVQECLDYWEEEFPDIERIFRIVNCLPFANERLIPGYDHFGDYEELDFIAWCLWFLHPFRTYTSFEEFFEKPGLYPSKTLFTKITGSCCRPPQEHARYIVTWPVAERWWEKGVDRGVIRCVDGVYLPDDGYVRKLIETLREVGFPWDGVDLDWLLGEVRQGRRVEAVGIDASKIEAPRKSKKQLVNECIEKNEQWCGHELPKGLKKFWRSGKELGEDREWVSGPWHPLNGMSVEIFECDRFIDNAKVASEWVGRHGVVVFAGGEEGFHECLGINVERPGVPVGAVVYLDNEGDHPVTQVAKDFDEFMKMLSSCPLEDIDPYDEDVEDRLIYVDPDEAARVPVALPIPGRPDPRDDPEW</sequence>
<dbReference type="SUPFAM" id="SSF160631">
    <property type="entry name" value="SMI1/KNR4-like"/>
    <property type="match status" value="1"/>
</dbReference>
<evidence type="ECO:0000313" key="3">
    <source>
        <dbReference type="Proteomes" id="UP000516320"/>
    </source>
</evidence>
<protein>
    <recommendedName>
        <fullName evidence="1">Knr4/Smi1-like domain-containing protein</fullName>
    </recommendedName>
</protein>
<dbReference type="Proteomes" id="UP000516320">
    <property type="component" value="Chromosome"/>
</dbReference>
<dbReference type="KEGG" id="cpoy:GP475_01350"/>
<keyword evidence="3" id="KW-1185">Reference proteome</keyword>
<accession>A0A7H0SLJ8</accession>